<feature type="compositionally biased region" description="Basic and acidic residues" evidence="1">
    <location>
        <begin position="402"/>
        <end position="420"/>
    </location>
</feature>
<feature type="compositionally biased region" description="Low complexity" evidence="1">
    <location>
        <begin position="363"/>
        <end position="375"/>
    </location>
</feature>
<feature type="compositionally biased region" description="Low complexity" evidence="1">
    <location>
        <begin position="1"/>
        <end position="13"/>
    </location>
</feature>
<reference evidence="2 3" key="1">
    <citation type="journal article" date="2016" name="Nat. Commun.">
        <title>Ectomycorrhizal ecology is imprinted in the genome of the dominant symbiotic fungus Cenococcum geophilum.</title>
        <authorList>
            <consortium name="DOE Joint Genome Institute"/>
            <person name="Peter M."/>
            <person name="Kohler A."/>
            <person name="Ohm R.A."/>
            <person name="Kuo A."/>
            <person name="Krutzmann J."/>
            <person name="Morin E."/>
            <person name="Arend M."/>
            <person name="Barry K.W."/>
            <person name="Binder M."/>
            <person name="Choi C."/>
            <person name="Clum A."/>
            <person name="Copeland A."/>
            <person name="Grisel N."/>
            <person name="Haridas S."/>
            <person name="Kipfer T."/>
            <person name="LaButti K."/>
            <person name="Lindquist E."/>
            <person name="Lipzen A."/>
            <person name="Maire R."/>
            <person name="Meier B."/>
            <person name="Mihaltcheva S."/>
            <person name="Molinier V."/>
            <person name="Murat C."/>
            <person name="Poggeler S."/>
            <person name="Quandt C.A."/>
            <person name="Sperisen C."/>
            <person name="Tritt A."/>
            <person name="Tisserant E."/>
            <person name="Crous P.W."/>
            <person name="Henrissat B."/>
            <person name="Nehls U."/>
            <person name="Egli S."/>
            <person name="Spatafora J.W."/>
            <person name="Grigoriev I.V."/>
            <person name="Martin F.M."/>
        </authorList>
    </citation>
    <scope>NUCLEOTIDE SEQUENCE [LARGE SCALE GENOMIC DNA]</scope>
    <source>
        <strain evidence="2 3">CBS 207.34</strain>
    </source>
</reference>
<sequence>MASAAATGTAFAAPSLPDDLDSDAEITGKVGQLDDEEDDSPPRRTVEHGGDDELDDEQIDDDDLFGDGLDDELEQSPKQRQLDDEELDSGDDEGRNDRVPNDEAGEDGQEEQQFNYMDADIARHAIPEPSDNELYLLKVPRFLSIDPVAWHHEKFQPPTTDHHSKGPPSSTFSAYNTALTTIRWRHSPSNPAELQSNARILRWSDGSLTLQFASDPLHQYSINGNQLAPPQYNPIKPTPTSIQTKHGRPTSTQYNTSSDSFTYLVAPYQTASILRVTNKITTGLQIVPSSDSKDAALEQLQNALAAAAARGRDPEESSGITFINVNEDPEVKKMQAEAAYKEKLKQQRSREKHEQRERERANRALGRSGLRTTGGLTVGGLEDEDGGGRARGARKSRPKSGLRRDWSDDEDYGGRRHTKEDEYDEEDDFIAASDEDEIPEDDDEDEDDGIIEAPRESHRDRARETQSPKRSRHGGDEGDDDDVVANVSRAKRRRVVEEDEDD</sequence>
<dbReference type="InterPro" id="IPR007149">
    <property type="entry name" value="Leo1"/>
</dbReference>
<dbReference type="EMBL" id="KV749232">
    <property type="protein sequence ID" value="OCL10496.1"/>
    <property type="molecule type" value="Genomic_DNA"/>
</dbReference>
<keyword evidence="3" id="KW-1185">Reference proteome</keyword>
<dbReference type="Pfam" id="PF04004">
    <property type="entry name" value="Leo1"/>
    <property type="match status" value="1"/>
</dbReference>
<organism evidence="2 3">
    <name type="scientific">Glonium stellatum</name>
    <dbReference type="NCBI Taxonomy" id="574774"/>
    <lineage>
        <taxon>Eukaryota</taxon>
        <taxon>Fungi</taxon>
        <taxon>Dikarya</taxon>
        <taxon>Ascomycota</taxon>
        <taxon>Pezizomycotina</taxon>
        <taxon>Dothideomycetes</taxon>
        <taxon>Pleosporomycetidae</taxon>
        <taxon>Gloniales</taxon>
        <taxon>Gloniaceae</taxon>
        <taxon>Glonium</taxon>
    </lineage>
</organism>
<evidence type="ECO:0008006" key="4">
    <source>
        <dbReference type="Google" id="ProtNLM"/>
    </source>
</evidence>
<feature type="compositionally biased region" description="Acidic residues" evidence="1">
    <location>
        <begin position="52"/>
        <end position="74"/>
    </location>
</feature>
<feature type="region of interest" description="Disordered" evidence="1">
    <location>
        <begin position="341"/>
        <end position="502"/>
    </location>
</feature>
<proteinExistence type="predicted"/>
<feature type="compositionally biased region" description="Basic residues" evidence="1">
    <location>
        <begin position="391"/>
        <end position="401"/>
    </location>
</feature>
<protein>
    <recommendedName>
        <fullName evidence="4">Leo1-like protein</fullName>
    </recommendedName>
</protein>
<name>A0A8E2F5G7_9PEZI</name>
<dbReference type="OrthoDB" id="20844at2759"/>
<dbReference type="PANTHER" id="PTHR23146">
    <property type="entry name" value="LEO1 PROTEIN"/>
    <property type="match status" value="1"/>
</dbReference>
<dbReference type="AlphaFoldDB" id="A0A8E2F5G7"/>
<gene>
    <name evidence="2" type="ORF">AOQ84DRAFT_353487</name>
</gene>
<dbReference type="GO" id="GO:1990269">
    <property type="term" value="F:RNA polymerase II C-terminal domain phosphoserine binding"/>
    <property type="evidence" value="ECO:0007669"/>
    <property type="project" value="TreeGrafter"/>
</dbReference>
<accession>A0A8E2F5G7</accession>
<feature type="compositionally biased region" description="Basic and acidic residues" evidence="1">
    <location>
        <begin position="453"/>
        <end position="467"/>
    </location>
</feature>
<evidence type="ECO:0000256" key="1">
    <source>
        <dbReference type="SAM" id="MobiDB-lite"/>
    </source>
</evidence>
<feature type="region of interest" description="Disordered" evidence="1">
    <location>
        <begin position="1"/>
        <end position="111"/>
    </location>
</feature>
<dbReference type="GO" id="GO:0032968">
    <property type="term" value="P:positive regulation of transcription elongation by RNA polymerase II"/>
    <property type="evidence" value="ECO:0007669"/>
    <property type="project" value="TreeGrafter"/>
</dbReference>
<feature type="compositionally biased region" description="Basic and acidic residues" evidence="1">
    <location>
        <begin position="40"/>
        <end position="51"/>
    </location>
</feature>
<feature type="compositionally biased region" description="Acidic residues" evidence="1">
    <location>
        <begin position="421"/>
        <end position="450"/>
    </location>
</feature>
<evidence type="ECO:0000313" key="3">
    <source>
        <dbReference type="Proteomes" id="UP000250140"/>
    </source>
</evidence>
<evidence type="ECO:0000313" key="2">
    <source>
        <dbReference type="EMBL" id="OCL10496.1"/>
    </source>
</evidence>
<dbReference type="GO" id="GO:0006368">
    <property type="term" value="P:transcription elongation by RNA polymerase II"/>
    <property type="evidence" value="ECO:0007669"/>
    <property type="project" value="InterPro"/>
</dbReference>
<dbReference type="PANTHER" id="PTHR23146:SF0">
    <property type="entry name" value="RNA POLYMERASE-ASSOCIATED PROTEIN LEO1"/>
    <property type="match status" value="1"/>
</dbReference>
<feature type="non-terminal residue" evidence="2">
    <location>
        <position position="1"/>
    </location>
</feature>
<feature type="compositionally biased region" description="Basic and acidic residues" evidence="1">
    <location>
        <begin position="92"/>
        <end position="101"/>
    </location>
</feature>
<feature type="compositionally biased region" description="Basic and acidic residues" evidence="1">
    <location>
        <begin position="341"/>
        <end position="362"/>
    </location>
</feature>
<dbReference type="Proteomes" id="UP000250140">
    <property type="component" value="Unassembled WGS sequence"/>
</dbReference>
<dbReference type="GO" id="GO:0016593">
    <property type="term" value="C:Cdc73/Paf1 complex"/>
    <property type="evidence" value="ECO:0007669"/>
    <property type="project" value="InterPro"/>
</dbReference>